<evidence type="ECO:0000313" key="1">
    <source>
        <dbReference type="EMBL" id="KOH43364.1"/>
    </source>
</evidence>
<dbReference type="Pfam" id="PF04359">
    <property type="entry name" value="DUF493"/>
    <property type="match status" value="1"/>
</dbReference>
<organism evidence="1 2">
    <name type="scientific">Sunxiuqinia dokdonensis</name>
    <dbReference type="NCBI Taxonomy" id="1409788"/>
    <lineage>
        <taxon>Bacteria</taxon>
        <taxon>Pseudomonadati</taxon>
        <taxon>Bacteroidota</taxon>
        <taxon>Bacteroidia</taxon>
        <taxon>Marinilabiliales</taxon>
        <taxon>Prolixibacteraceae</taxon>
        <taxon>Sunxiuqinia</taxon>
    </lineage>
</organism>
<gene>
    <name evidence="1" type="ORF">NC99_37910</name>
</gene>
<name>A0A0L8V4K5_9BACT</name>
<sequence>MQISPGFVWKPEKQNKLSCVRKARKEFYTMETDKFKTLRYRLMETERWPLEYMFKFIAPNKDGNVDQIKAILPDHGETSFKHTANLNHVAITCVATMENADQIIEVTEKVDAIEGVIIL</sequence>
<dbReference type="SUPFAM" id="SSF117991">
    <property type="entry name" value="YbeD/HP0495-like"/>
    <property type="match status" value="1"/>
</dbReference>
<comment type="caution">
    <text evidence="1">The sequence shown here is derived from an EMBL/GenBank/DDBJ whole genome shotgun (WGS) entry which is preliminary data.</text>
</comment>
<dbReference type="Gene3D" id="3.30.70.260">
    <property type="match status" value="1"/>
</dbReference>
<dbReference type="AlphaFoldDB" id="A0A0L8V4K5"/>
<dbReference type="EMBL" id="LGIA01000190">
    <property type="protein sequence ID" value="KOH43364.1"/>
    <property type="molecule type" value="Genomic_DNA"/>
</dbReference>
<dbReference type="STRING" id="1409788.NC99_37910"/>
<dbReference type="InterPro" id="IPR007454">
    <property type="entry name" value="UPF0250_YbeD-like"/>
</dbReference>
<dbReference type="RefSeq" id="WP_082326553.1">
    <property type="nucleotide sequence ID" value="NZ_LGIA01000190.1"/>
</dbReference>
<evidence type="ECO:0000313" key="2">
    <source>
        <dbReference type="Proteomes" id="UP000036958"/>
    </source>
</evidence>
<proteinExistence type="predicted"/>
<protein>
    <recommendedName>
        <fullName evidence="3">DUF493 domain-containing protein</fullName>
    </recommendedName>
</protein>
<keyword evidence="2" id="KW-1185">Reference proteome</keyword>
<dbReference type="InterPro" id="IPR027471">
    <property type="entry name" value="YbeD-like_sf"/>
</dbReference>
<accession>A0A0L8V4K5</accession>
<dbReference type="Proteomes" id="UP000036958">
    <property type="component" value="Unassembled WGS sequence"/>
</dbReference>
<evidence type="ECO:0008006" key="3">
    <source>
        <dbReference type="Google" id="ProtNLM"/>
    </source>
</evidence>
<reference evidence="2" key="1">
    <citation type="submission" date="2015-07" db="EMBL/GenBank/DDBJ databases">
        <title>Genome sequencing of Sunxiuqinia dokdonensis strain SK.</title>
        <authorList>
            <person name="Ahn S."/>
            <person name="Kim B.-C."/>
        </authorList>
    </citation>
    <scope>NUCLEOTIDE SEQUENCE [LARGE SCALE GENOMIC DNA]</scope>
    <source>
        <strain evidence="2">SK</strain>
    </source>
</reference>